<dbReference type="Proteomes" id="UP000324897">
    <property type="component" value="Chromosome 6"/>
</dbReference>
<evidence type="ECO:0000259" key="5">
    <source>
        <dbReference type="PROSITE" id="PS50089"/>
    </source>
</evidence>
<evidence type="ECO:0000256" key="2">
    <source>
        <dbReference type="ARBA" id="ARBA00022771"/>
    </source>
</evidence>
<dbReference type="InterPro" id="IPR001841">
    <property type="entry name" value="Znf_RING"/>
</dbReference>
<comment type="caution">
    <text evidence="6">The sequence shown here is derived from an EMBL/GenBank/DDBJ whole genome shotgun (WGS) entry which is preliminary data.</text>
</comment>
<keyword evidence="7" id="KW-1185">Reference proteome</keyword>
<feature type="domain" description="RING-type" evidence="5">
    <location>
        <begin position="79"/>
        <end position="120"/>
    </location>
</feature>
<name>A0A5J9WRU2_9POAL</name>
<dbReference type="InterPro" id="IPR051834">
    <property type="entry name" value="RING_finger_E3_ligase"/>
</dbReference>
<dbReference type="GO" id="GO:0008270">
    <property type="term" value="F:zinc ion binding"/>
    <property type="evidence" value="ECO:0007669"/>
    <property type="project" value="UniProtKB-KW"/>
</dbReference>
<organism evidence="6 7">
    <name type="scientific">Eragrostis curvula</name>
    <name type="common">weeping love grass</name>
    <dbReference type="NCBI Taxonomy" id="38414"/>
    <lineage>
        <taxon>Eukaryota</taxon>
        <taxon>Viridiplantae</taxon>
        <taxon>Streptophyta</taxon>
        <taxon>Embryophyta</taxon>
        <taxon>Tracheophyta</taxon>
        <taxon>Spermatophyta</taxon>
        <taxon>Magnoliopsida</taxon>
        <taxon>Liliopsida</taxon>
        <taxon>Poales</taxon>
        <taxon>Poaceae</taxon>
        <taxon>PACMAD clade</taxon>
        <taxon>Chloridoideae</taxon>
        <taxon>Eragrostideae</taxon>
        <taxon>Eragrostidinae</taxon>
        <taxon>Eragrostis</taxon>
    </lineage>
</organism>
<dbReference type="PANTHER" id="PTHR45931">
    <property type="entry name" value="SI:CH211-59O9.10"/>
    <property type="match status" value="1"/>
</dbReference>
<accession>A0A5J9WRU2</accession>
<sequence length="137" mass="14479">MMLHHRRGPVSRDRALTLVSVWTQRDGYLYGGDGGVDVVDDGGAYGNGGFGAVPASGVAIAGLPERAVGESEAAGKAECAVCLEGYEAGDVLRTMPCSHGFHESCIFGWLRVSRLCPLCRFAMPAENETEEDGEEDG</sequence>
<reference evidence="6 7" key="1">
    <citation type="journal article" date="2019" name="Sci. Rep.">
        <title>A high-quality genome of Eragrostis curvula grass provides insights into Poaceae evolution and supports new strategies to enhance forage quality.</title>
        <authorList>
            <person name="Carballo J."/>
            <person name="Santos B.A.C.M."/>
            <person name="Zappacosta D."/>
            <person name="Garbus I."/>
            <person name="Selva J.P."/>
            <person name="Gallo C.A."/>
            <person name="Diaz A."/>
            <person name="Albertini E."/>
            <person name="Caccamo M."/>
            <person name="Echenique V."/>
        </authorList>
    </citation>
    <scope>NUCLEOTIDE SEQUENCE [LARGE SCALE GENOMIC DNA]</scope>
    <source>
        <strain evidence="7">cv. Victoria</strain>
        <tissue evidence="6">Leaf</tissue>
    </source>
</reference>
<dbReference type="OrthoDB" id="21204at2759"/>
<proteinExistence type="predicted"/>
<dbReference type="Gramene" id="TVU50811">
    <property type="protein sequence ID" value="TVU50811"/>
    <property type="gene ID" value="EJB05_02201"/>
</dbReference>
<dbReference type="Pfam" id="PF13639">
    <property type="entry name" value="zf-RING_2"/>
    <property type="match status" value="1"/>
</dbReference>
<dbReference type="PROSITE" id="PS50089">
    <property type="entry name" value="ZF_RING_2"/>
    <property type="match status" value="1"/>
</dbReference>
<dbReference type="EMBL" id="RWGY01000002">
    <property type="protein sequence ID" value="TVU50811.1"/>
    <property type="molecule type" value="Genomic_DNA"/>
</dbReference>
<evidence type="ECO:0000256" key="1">
    <source>
        <dbReference type="ARBA" id="ARBA00022723"/>
    </source>
</evidence>
<dbReference type="PANTHER" id="PTHR45931:SF23">
    <property type="entry name" value="OS12G0134500 PROTEIN"/>
    <property type="match status" value="1"/>
</dbReference>
<dbReference type="AlphaFoldDB" id="A0A5J9WRU2"/>
<dbReference type="InterPro" id="IPR013083">
    <property type="entry name" value="Znf_RING/FYVE/PHD"/>
</dbReference>
<keyword evidence="1" id="KW-0479">Metal-binding</keyword>
<dbReference type="SMART" id="SM00184">
    <property type="entry name" value="RING"/>
    <property type="match status" value="1"/>
</dbReference>
<feature type="non-terminal residue" evidence="6">
    <location>
        <position position="1"/>
    </location>
</feature>
<dbReference type="GO" id="GO:0006511">
    <property type="term" value="P:ubiquitin-dependent protein catabolic process"/>
    <property type="evidence" value="ECO:0007669"/>
    <property type="project" value="TreeGrafter"/>
</dbReference>
<dbReference type="GO" id="GO:0061630">
    <property type="term" value="F:ubiquitin protein ligase activity"/>
    <property type="evidence" value="ECO:0007669"/>
    <property type="project" value="TreeGrafter"/>
</dbReference>
<evidence type="ECO:0000313" key="6">
    <source>
        <dbReference type="EMBL" id="TVU50811.1"/>
    </source>
</evidence>
<dbReference type="Gene3D" id="3.30.40.10">
    <property type="entry name" value="Zinc/RING finger domain, C3HC4 (zinc finger)"/>
    <property type="match status" value="1"/>
</dbReference>
<dbReference type="GO" id="GO:0005634">
    <property type="term" value="C:nucleus"/>
    <property type="evidence" value="ECO:0007669"/>
    <property type="project" value="TreeGrafter"/>
</dbReference>
<dbReference type="CDD" id="cd16454">
    <property type="entry name" value="RING-H2_PA-TM-RING"/>
    <property type="match status" value="1"/>
</dbReference>
<protein>
    <recommendedName>
        <fullName evidence="5">RING-type domain-containing protein</fullName>
    </recommendedName>
</protein>
<evidence type="ECO:0000313" key="7">
    <source>
        <dbReference type="Proteomes" id="UP000324897"/>
    </source>
</evidence>
<evidence type="ECO:0000256" key="3">
    <source>
        <dbReference type="ARBA" id="ARBA00022833"/>
    </source>
</evidence>
<dbReference type="SUPFAM" id="SSF57850">
    <property type="entry name" value="RING/U-box"/>
    <property type="match status" value="1"/>
</dbReference>
<keyword evidence="3" id="KW-0862">Zinc</keyword>
<keyword evidence="2 4" id="KW-0863">Zinc-finger</keyword>
<evidence type="ECO:0000256" key="4">
    <source>
        <dbReference type="PROSITE-ProRule" id="PRU00175"/>
    </source>
</evidence>
<gene>
    <name evidence="6" type="ORF">EJB05_02201</name>
</gene>